<dbReference type="PANTHER" id="PTHR23501">
    <property type="entry name" value="MAJOR FACILITATOR SUPERFAMILY"/>
    <property type="match status" value="1"/>
</dbReference>
<feature type="transmembrane region" description="Helical" evidence="8">
    <location>
        <begin position="169"/>
        <end position="192"/>
    </location>
</feature>
<dbReference type="PROSITE" id="PS50850">
    <property type="entry name" value="MFS"/>
    <property type="match status" value="1"/>
</dbReference>
<evidence type="ECO:0000256" key="6">
    <source>
        <dbReference type="ARBA" id="ARBA00023180"/>
    </source>
</evidence>
<dbReference type="Gene3D" id="1.20.1720.10">
    <property type="entry name" value="Multidrug resistance protein D"/>
    <property type="match status" value="1"/>
</dbReference>
<dbReference type="SUPFAM" id="SSF103473">
    <property type="entry name" value="MFS general substrate transporter"/>
    <property type="match status" value="2"/>
</dbReference>
<dbReference type="RefSeq" id="XP_024738716.1">
    <property type="nucleotide sequence ID" value="XM_024884771.1"/>
</dbReference>
<evidence type="ECO:0000256" key="7">
    <source>
        <dbReference type="SAM" id="MobiDB-lite"/>
    </source>
</evidence>
<dbReference type="OrthoDB" id="10021397at2759"/>
<evidence type="ECO:0000313" key="10">
    <source>
        <dbReference type="EMBL" id="PMD61812.1"/>
    </source>
</evidence>
<feature type="compositionally biased region" description="Polar residues" evidence="7">
    <location>
        <begin position="11"/>
        <end position="22"/>
    </location>
</feature>
<feature type="transmembrane region" description="Helical" evidence="8">
    <location>
        <begin position="198"/>
        <end position="220"/>
    </location>
</feature>
<proteinExistence type="predicted"/>
<dbReference type="GO" id="GO:0005886">
    <property type="term" value="C:plasma membrane"/>
    <property type="evidence" value="ECO:0007669"/>
    <property type="project" value="TreeGrafter"/>
</dbReference>
<keyword evidence="2" id="KW-0813">Transport</keyword>
<evidence type="ECO:0000256" key="4">
    <source>
        <dbReference type="ARBA" id="ARBA00022989"/>
    </source>
</evidence>
<evidence type="ECO:0000259" key="9">
    <source>
        <dbReference type="PROSITE" id="PS50850"/>
    </source>
</evidence>
<keyword evidence="3 8" id="KW-0812">Transmembrane</keyword>
<keyword evidence="6" id="KW-0325">Glycoprotein</keyword>
<dbReference type="Proteomes" id="UP000235371">
    <property type="component" value="Unassembled WGS sequence"/>
</dbReference>
<feature type="region of interest" description="Disordered" evidence="7">
    <location>
        <begin position="1"/>
        <end position="30"/>
    </location>
</feature>
<feature type="transmembrane region" description="Helical" evidence="8">
    <location>
        <begin position="81"/>
        <end position="100"/>
    </location>
</feature>
<accession>A0A2J6TFN0</accession>
<feature type="transmembrane region" description="Helical" evidence="8">
    <location>
        <begin position="112"/>
        <end position="136"/>
    </location>
</feature>
<reference evidence="10 11" key="1">
    <citation type="submission" date="2016-04" db="EMBL/GenBank/DDBJ databases">
        <title>A degradative enzymes factory behind the ericoid mycorrhizal symbiosis.</title>
        <authorList>
            <consortium name="DOE Joint Genome Institute"/>
            <person name="Martino E."/>
            <person name="Morin E."/>
            <person name="Grelet G."/>
            <person name="Kuo A."/>
            <person name="Kohler A."/>
            <person name="Daghino S."/>
            <person name="Barry K."/>
            <person name="Choi C."/>
            <person name="Cichocki N."/>
            <person name="Clum A."/>
            <person name="Copeland A."/>
            <person name="Hainaut M."/>
            <person name="Haridas S."/>
            <person name="Labutti K."/>
            <person name="Lindquist E."/>
            <person name="Lipzen A."/>
            <person name="Khouja H.-R."/>
            <person name="Murat C."/>
            <person name="Ohm R."/>
            <person name="Olson A."/>
            <person name="Spatafora J."/>
            <person name="Veneault-Fourrey C."/>
            <person name="Henrissat B."/>
            <person name="Grigoriev I."/>
            <person name="Martin F."/>
            <person name="Perotto S."/>
        </authorList>
    </citation>
    <scope>NUCLEOTIDE SEQUENCE [LARGE SCALE GENOMIC DNA]</scope>
    <source>
        <strain evidence="10 11">E</strain>
    </source>
</reference>
<dbReference type="GeneID" id="36592848"/>
<dbReference type="PRINTS" id="PR01036">
    <property type="entry name" value="TCRTETB"/>
</dbReference>
<organism evidence="10 11">
    <name type="scientific">Hyaloscypha bicolor E</name>
    <dbReference type="NCBI Taxonomy" id="1095630"/>
    <lineage>
        <taxon>Eukaryota</taxon>
        <taxon>Fungi</taxon>
        <taxon>Dikarya</taxon>
        <taxon>Ascomycota</taxon>
        <taxon>Pezizomycotina</taxon>
        <taxon>Leotiomycetes</taxon>
        <taxon>Helotiales</taxon>
        <taxon>Hyaloscyphaceae</taxon>
        <taxon>Hyaloscypha</taxon>
        <taxon>Hyaloscypha bicolor</taxon>
    </lineage>
</organism>
<feature type="transmembrane region" description="Helical" evidence="8">
    <location>
        <begin position="500"/>
        <end position="518"/>
    </location>
</feature>
<keyword evidence="5 8" id="KW-0472">Membrane</keyword>
<evidence type="ECO:0000256" key="2">
    <source>
        <dbReference type="ARBA" id="ARBA00022448"/>
    </source>
</evidence>
<feature type="transmembrane region" description="Helical" evidence="8">
    <location>
        <begin position="309"/>
        <end position="331"/>
    </location>
</feature>
<feature type="transmembrane region" description="Helical" evidence="8">
    <location>
        <begin position="269"/>
        <end position="288"/>
    </location>
</feature>
<sequence>MASLQADPLQITGSSENATQSPKEGPQDISEDETITAKHDLSFYMIMFSLAVVVFFSAMDATIIVAAFPTISHELHGGDKYAWIANCFVLASTTVQPLIGQLANIFGRRNPMLISVSLFALGSGIAGGATNIAMLIAGRTLMGIGSGGIMVLTELIICDLVSLRERGKYLGLILGGSGLGVPLGPVIGGALAQANWRWVFYINLPVCAVTLALLVVFLRLRHTPEASWKLAFARIDYFGSFLFISSITSILLGLILGGTVFPWSSWRVVLPLVLGVAGWALFHVFEYSSWCKEPIIPPHIFGNSTTSTALILNFISGMLLEWTTFFLPVYFMGVLTTSPLKAGVDILPFTLFVVPCSVVSGALITIYGTYRPIHWTGFAIGAIAYAAWICFQLLVAGSIGLHMMSTLPAVLAPLPESDVAAALGTFAFLRVFGWVWGISIPSIVFNGQFNKNLSQIDNEALRATLVNGASYGYASQGFLLSLTKKEREQTVKVYAQAMKTVWQVAATFSAVAFFMVFLEKHVVLRTELNTAFGIEQKKKGGGAEV</sequence>
<dbReference type="AlphaFoldDB" id="A0A2J6TFN0"/>
<protein>
    <submittedName>
        <fullName evidence="10">MFS general substrate transporter</fullName>
    </submittedName>
</protein>
<feature type="transmembrane region" description="Helical" evidence="8">
    <location>
        <begin position="419"/>
        <end position="439"/>
    </location>
</feature>
<dbReference type="InParanoid" id="A0A2J6TFN0"/>
<feature type="transmembrane region" description="Helical" evidence="8">
    <location>
        <begin position="43"/>
        <end position="69"/>
    </location>
</feature>
<dbReference type="InterPro" id="IPR011701">
    <property type="entry name" value="MFS"/>
</dbReference>
<dbReference type="PANTHER" id="PTHR23501:SF187">
    <property type="entry name" value="MAJOR FACILITATOR SUPERFAMILY (MFS) PROFILE DOMAIN-CONTAINING PROTEIN"/>
    <property type="match status" value="1"/>
</dbReference>
<dbReference type="InterPro" id="IPR036259">
    <property type="entry name" value="MFS_trans_sf"/>
</dbReference>
<evidence type="ECO:0000256" key="8">
    <source>
        <dbReference type="SAM" id="Phobius"/>
    </source>
</evidence>
<evidence type="ECO:0000256" key="5">
    <source>
        <dbReference type="ARBA" id="ARBA00023136"/>
    </source>
</evidence>
<keyword evidence="4 8" id="KW-1133">Transmembrane helix</keyword>
<feature type="transmembrane region" description="Helical" evidence="8">
    <location>
        <begin position="241"/>
        <end position="263"/>
    </location>
</feature>
<dbReference type="GO" id="GO:0022857">
    <property type="term" value="F:transmembrane transporter activity"/>
    <property type="evidence" value="ECO:0007669"/>
    <property type="project" value="InterPro"/>
</dbReference>
<dbReference type="InterPro" id="IPR020846">
    <property type="entry name" value="MFS_dom"/>
</dbReference>
<feature type="domain" description="Major facilitator superfamily (MFS) profile" evidence="9">
    <location>
        <begin position="46"/>
        <end position="487"/>
    </location>
</feature>
<keyword evidence="11" id="KW-1185">Reference proteome</keyword>
<evidence type="ECO:0000256" key="3">
    <source>
        <dbReference type="ARBA" id="ARBA00022692"/>
    </source>
</evidence>
<feature type="transmembrane region" description="Helical" evidence="8">
    <location>
        <begin position="378"/>
        <end position="399"/>
    </location>
</feature>
<feature type="transmembrane region" description="Helical" evidence="8">
    <location>
        <begin position="346"/>
        <end position="366"/>
    </location>
</feature>
<evidence type="ECO:0000313" key="11">
    <source>
        <dbReference type="Proteomes" id="UP000235371"/>
    </source>
</evidence>
<comment type="subcellular location">
    <subcellularLocation>
        <location evidence="1">Membrane</location>
        <topology evidence="1">Multi-pass membrane protein</topology>
    </subcellularLocation>
</comment>
<name>A0A2J6TFN0_9HELO</name>
<feature type="transmembrane region" description="Helical" evidence="8">
    <location>
        <begin position="142"/>
        <end position="162"/>
    </location>
</feature>
<gene>
    <name evidence="10" type="ORF">K444DRAFT_642714</name>
</gene>
<dbReference type="EMBL" id="KZ613786">
    <property type="protein sequence ID" value="PMD61812.1"/>
    <property type="molecule type" value="Genomic_DNA"/>
</dbReference>
<evidence type="ECO:0000256" key="1">
    <source>
        <dbReference type="ARBA" id="ARBA00004141"/>
    </source>
</evidence>
<dbReference type="Pfam" id="PF07690">
    <property type="entry name" value="MFS_1"/>
    <property type="match status" value="1"/>
</dbReference>